<dbReference type="EMBL" id="KC008572">
    <property type="protein sequence ID" value="AGF85156.1"/>
    <property type="molecule type" value="Genomic_DNA"/>
</dbReference>
<evidence type="ECO:0000256" key="1">
    <source>
        <dbReference type="SAM" id="Phobius"/>
    </source>
</evidence>
<accession>M1PMH2</accession>
<keyword evidence="1" id="KW-0812">Transmembrane</keyword>
<feature type="transmembrane region" description="Helical" evidence="1">
    <location>
        <begin position="34"/>
        <end position="58"/>
    </location>
</feature>
<sequence>MIENLSKIFSMFIYLLFSISILLPIILINEICVFVITLIWYFPNILLVLWIYFITYFFNFQQKIIYFVPLLVLIILYLPIVFFSTLIFSILYILYVPVYYQLSNSLKNIITLTGQIYNDMCKFIYLFWFANMNLEILLNNYKLHEHKFISEPLVIKIIISLLLFFIFLIINMVIFIIVGLLMYIPTIIRMSYELVKTILFSMTNNNIFYQFIYILFLICALSITPFICFILYICALIYSIIGTSRSIKYAFYTNLIDFNIESNINNKIYNCCCFNLEFIEKYILSVISYILKNNYLKKMKHLEKYQNILNSTSQIYIFDKDEYMYEPHNEHPTLTFVWKYFLMTCGFELGKIYKNEKYKNIKNILLYERVVFLIIFKIINESLEFNVPIFKIHDYLIISESNKPNNIIFNYIWDKLVYMRKMMSQKLISYQQNENIYDWILSNNTTNLDNDVLLSEINFYSKIITIIPGFQQYLDKIINV</sequence>
<proteinExistence type="predicted"/>
<dbReference type="Proteomes" id="UP000241071">
    <property type="component" value="Segment"/>
</dbReference>
<feature type="transmembrane region" description="Helical" evidence="1">
    <location>
        <begin position="211"/>
        <end position="238"/>
    </location>
</feature>
<protein>
    <submittedName>
        <fullName evidence="2">Uncharacterized protein</fullName>
    </submittedName>
</protein>
<organism evidence="2 3">
    <name type="scientific">Moumouvirus goulette</name>
    <dbReference type="NCBI Taxonomy" id="1247379"/>
    <lineage>
        <taxon>Viruses</taxon>
        <taxon>Varidnaviria</taxon>
        <taxon>Bamfordvirae</taxon>
        <taxon>Nucleocytoviricota</taxon>
        <taxon>Megaviricetes</taxon>
        <taxon>Imitervirales</taxon>
        <taxon>Mimiviridae</taxon>
        <taxon>Megamimivirinae</taxon>
        <taxon>Moumouvirus</taxon>
        <taxon>Moumouvirus goulettemassiliense</taxon>
    </lineage>
</organism>
<evidence type="ECO:0000313" key="3">
    <source>
        <dbReference type="Proteomes" id="UP000241071"/>
    </source>
</evidence>
<keyword evidence="1" id="KW-1133">Transmembrane helix</keyword>
<gene>
    <name evidence="2" type="ORF">glt_00347</name>
</gene>
<feature type="transmembrane region" description="Helical" evidence="1">
    <location>
        <begin position="70"/>
        <end position="95"/>
    </location>
</feature>
<keyword evidence="1" id="KW-0472">Membrane</keyword>
<feature type="transmembrane region" description="Helical" evidence="1">
    <location>
        <begin position="153"/>
        <end position="184"/>
    </location>
</feature>
<evidence type="ECO:0000313" key="2">
    <source>
        <dbReference type="EMBL" id="AGF85156.1"/>
    </source>
</evidence>
<feature type="transmembrane region" description="Helical" evidence="1">
    <location>
        <begin position="12"/>
        <end position="28"/>
    </location>
</feature>
<name>M1PMH2_9VIRU</name>
<reference evidence="2 3" key="1">
    <citation type="submission" date="2012-10" db="EMBL/GenBank/DDBJ databases">
        <title>Complete genome sequence of Moumouvirus goulette.</title>
        <authorList>
            <person name="Fournous G."/>
            <person name="Bougalmi M."/>
            <person name="Colson P."/>
        </authorList>
    </citation>
    <scope>NUCLEOTIDE SEQUENCE [LARGE SCALE GENOMIC DNA]</scope>
</reference>
<keyword evidence="3" id="KW-1185">Reference proteome</keyword>